<protein>
    <recommendedName>
        <fullName evidence="3">Haloacid dehalogenase-like hydrolase family protein</fullName>
    </recommendedName>
</protein>
<sequence>MNIKAVFCDVDGTLLNDQQEILSSTKLAIQNLQKNNIKFVLVSGRCPAGIYSVTQDSLDKCTVISHNGAIILDENKKKLYEKGITHQKASEIIKFIEENNFNVAWNLYSFDDWITPNRNDPKIQHEEEMLKTLSKEGQIDSLPKDQIFHSIMLICNPDEIAEIRDKIALRFPDFTVVRSANELIDIMVEGVNKATAVAHLCDLLDIDINDTMAFGDNYNDCEMLQAVGRGIVMGNAPEDMKKRFAEVTLDNNHDGISFALKKFKVIE</sequence>
<proteinExistence type="predicted"/>
<dbReference type="Gene3D" id="3.40.50.1000">
    <property type="entry name" value="HAD superfamily/HAD-like"/>
    <property type="match status" value="1"/>
</dbReference>
<dbReference type="PANTHER" id="PTHR10000">
    <property type="entry name" value="PHOSPHOSERINE PHOSPHATASE"/>
    <property type="match status" value="1"/>
</dbReference>
<name>A0ABR2GQ53_9EUKA</name>
<dbReference type="InterPro" id="IPR006379">
    <property type="entry name" value="HAD-SF_hydro_IIB"/>
</dbReference>
<dbReference type="SFLD" id="SFLDG01144">
    <property type="entry name" value="C2.B.4:_PGP_Like"/>
    <property type="match status" value="1"/>
</dbReference>
<comment type="caution">
    <text evidence="1">The sequence shown here is derived from an EMBL/GenBank/DDBJ whole genome shotgun (WGS) entry which is preliminary data.</text>
</comment>
<keyword evidence="2" id="KW-1185">Reference proteome</keyword>
<evidence type="ECO:0000313" key="1">
    <source>
        <dbReference type="EMBL" id="KAK8835791.1"/>
    </source>
</evidence>
<dbReference type="PROSITE" id="PS01228">
    <property type="entry name" value="COF_1"/>
    <property type="match status" value="1"/>
</dbReference>
<dbReference type="PANTHER" id="PTHR10000:SF8">
    <property type="entry name" value="HAD SUPERFAMILY HYDROLASE-LIKE, TYPE 3"/>
    <property type="match status" value="1"/>
</dbReference>
<gene>
    <name evidence="1" type="ORF">M9Y10_040614</name>
</gene>
<dbReference type="Proteomes" id="UP001470230">
    <property type="component" value="Unassembled WGS sequence"/>
</dbReference>
<organism evidence="1 2">
    <name type="scientific">Tritrichomonas musculus</name>
    <dbReference type="NCBI Taxonomy" id="1915356"/>
    <lineage>
        <taxon>Eukaryota</taxon>
        <taxon>Metamonada</taxon>
        <taxon>Parabasalia</taxon>
        <taxon>Tritrichomonadida</taxon>
        <taxon>Tritrichomonadidae</taxon>
        <taxon>Tritrichomonas</taxon>
    </lineage>
</organism>
<dbReference type="InterPro" id="IPR023214">
    <property type="entry name" value="HAD_sf"/>
</dbReference>
<dbReference type="EMBL" id="JAPFFF010000075">
    <property type="protein sequence ID" value="KAK8835791.1"/>
    <property type="molecule type" value="Genomic_DNA"/>
</dbReference>
<dbReference type="SUPFAM" id="SSF56784">
    <property type="entry name" value="HAD-like"/>
    <property type="match status" value="1"/>
</dbReference>
<dbReference type="Gene3D" id="3.30.1240.10">
    <property type="match status" value="1"/>
</dbReference>
<dbReference type="Pfam" id="PF08282">
    <property type="entry name" value="Hydrolase_3"/>
    <property type="match status" value="1"/>
</dbReference>
<reference evidence="1 2" key="1">
    <citation type="submission" date="2024-04" db="EMBL/GenBank/DDBJ databases">
        <title>Tritrichomonas musculus Genome.</title>
        <authorList>
            <person name="Alves-Ferreira E."/>
            <person name="Grigg M."/>
            <person name="Lorenzi H."/>
            <person name="Galac M."/>
        </authorList>
    </citation>
    <scope>NUCLEOTIDE SEQUENCE [LARGE SCALE GENOMIC DNA]</scope>
    <source>
        <strain evidence="1 2">EAF2021</strain>
    </source>
</reference>
<dbReference type="InterPro" id="IPR036412">
    <property type="entry name" value="HAD-like_sf"/>
</dbReference>
<dbReference type="InterPro" id="IPR000150">
    <property type="entry name" value="Cof"/>
</dbReference>
<dbReference type="NCBIfam" id="TIGR01484">
    <property type="entry name" value="HAD-SF-IIB"/>
    <property type="match status" value="1"/>
</dbReference>
<dbReference type="CDD" id="cd07516">
    <property type="entry name" value="HAD_Pase"/>
    <property type="match status" value="1"/>
</dbReference>
<evidence type="ECO:0000313" key="2">
    <source>
        <dbReference type="Proteomes" id="UP001470230"/>
    </source>
</evidence>
<accession>A0ABR2GQ53</accession>
<evidence type="ECO:0008006" key="3">
    <source>
        <dbReference type="Google" id="ProtNLM"/>
    </source>
</evidence>
<dbReference type="SFLD" id="SFLDS00003">
    <property type="entry name" value="Haloacid_Dehalogenase"/>
    <property type="match status" value="1"/>
</dbReference>
<dbReference type="SFLD" id="SFLDG01140">
    <property type="entry name" value="C2.B:_Phosphomannomutase_and_P"/>
    <property type="match status" value="1"/>
</dbReference>
<dbReference type="NCBIfam" id="TIGR00099">
    <property type="entry name" value="Cof-subfamily"/>
    <property type="match status" value="1"/>
</dbReference>
<dbReference type="PROSITE" id="PS01229">
    <property type="entry name" value="COF_2"/>
    <property type="match status" value="1"/>
</dbReference>